<comment type="similarity">
    <text evidence="2">Belongs to the thioredoxin family. DsbA subfamily.</text>
</comment>
<name>A0A1W6ZQJ1_9HYPH</name>
<keyword evidence="4" id="KW-1185">Reference proteome</keyword>
<evidence type="ECO:0000313" key="4">
    <source>
        <dbReference type="Proteomes" id="UP000194137"/>
    </source>
</evidence>
<gene>
    <name evidence="3" type="ORF">CAK95_11275</name>
</gene>
<dbReference type="PROSITE" id="PS51318">
    <property type="entry name" value="TAT"/>
    <property type="match status" value="1"/>
</dbReference>
<dbReference type="RefSeq" id="WP_086088011.1">
    <property type="nucleotide sequence ID" value="NZ_CP021112.1"/>
</dbReference>
<evidence type="ECO:0000256" key="2">
    <source>
        <dbReference type="ARBA" id="ARBA00005791"/>
    </source>
</evidence>
<evidence type="ECO:0000256" key="1">
    <source>
        <dbReference type="ARBA" id="ARBA00003565"/>
    </source>
</evidence>
<comment type="function">
    <text evidence="1">May be required for disulfide bond formation in some proteins.</text>
</comment>
<dbReference type="NCBIfam" id="TIGR01409">
    <property type="entry name" value="TAT_signal_seq"/>
    <property type="match status" value="1"/>
</dbReference>
<organism evidence="3 4">
    <name type="scientific">Pseudorhodoplanes sinuspersici</name>
    <dbReference type="NCBI Taxonomy" id="1235591"/>
    <lineage>
        <taxon>Bacteria</taxon>
        <taxon>Pseudomonadati</taxon>
        <taxon>Pseudomonadota</taxon>
        <taxon>Alphaproteobacteria</taxon>
        <taxon>Hyphomicrobiales</taxon>
        <taxon>Pseudorhodoplanes</taxon>
    </lineage>
</organism>
<dbReference type="EMBL" id="CP021112">
    <property type="protein sequence ID" value="ARP99602.1"/>
    <property type="molecule type" value="Genomic_DNA"/>
</dbReference>
<dbReference type="KEGG" id="psin:CAK95_11275"/>
<dbReference type="Pfam" id="PF13462">
    <property type="entry name" value="Thioredoxin_4"/>
    <property type="match status" value="1"/>
</dbReference>
<dbReference type="PANTHER" id="PTHR13887:SF56">
    <property type="entry name" value="THIOREDOXIN-LIKE REDUCTASE RV2466C"/>
    <property type="match status" value="1"/>
</dbReference>
<dbReference type="Gene3D" id="1.10.40.80">
    <property type="match status" value="1"/>
</dbReference>
<protein>
    <submittedName>
        <fullName evidence="3">Disulfide bond formation protein DsbA</fullName>
    </submittedName>
</protein>
<evidence type="ECO:0000313" key="3">
    <source>
        <dbReference type="EMBL" id="ARP99602.1"/>
    </source>
</evidence>
<dbReference type="PANTHER" id="PTHR13887">
    <property type="entry name" value="GLUTATHIONE S-TRANSFERASE KAPPA"/>
    <property type="match status" value="1"/>
</dbReference>
<dbReference type="Gene3D" id="3.40.30.10">
    <property type="entry name" value="Glutaredoxin"/>
    <property type="match status" value="1"/>
</dbReference>
<reference evidence="3 4" key="1">
    <citation type="submission" date="2017-05" db="EMBL/GenBank/DDBJ databases">
        <title>Full genome sequence of Pseudorhodoplanes sinuspersici.</title>
        <authorList>
            <person name="Dastgheib S.M.M."/>
            <person name="Shavandi M."/>
            <person name="Tirandaz H."/>
        </authorList>
    </citation>
    <scope>NUCLEOTIDE SEQUENCE [LARGE SCALE GENOMIC DNA]</scope>
    <source>
        <strain evidence="3 4">RIPI110</strain>
    </source>
</reference>
<dbReference type="InterPro" id="IPR013766">
    <property type="entry name" value="Thioredoxin_domain"/>
</dbReference>
<accession>A0A1W6ZQJ1</accession>
<dbReference type="STRING" id="1235591.CAK95_11275"/>
<proteinExistence type="inferred from homology"/>
<dbReference type="InterPro" id="IPR019546">
    <property type="entry name" value="TAT_signal_bac_arc"/>
</dbReference>
<dbReference type="SUPFAM" id="SSF52833">
    <property type="entry name" value="Thioredoxin-like"/>
    <property type="match status" value="1"/>
</dbReference>
<dbReference type="OrthoDB" id="8478320at2"/>
<dbReference type="PROSITE" id="PS51352">
    <property type="entry name" value="THIOREDOXIN_2"/>
    <property type="match status" value="1"/>
</dbReference>
<dbReference type="InterPro" id="IPR006311">
    <property type="entry name" value="TAT_signal"/>
</dbReference>
<dbReference type="InterPro" id="IPR036249">
    <property type="entry name" value="Thioredoxin-like_sf"/>
</dbReference>
<sequence length="218" mass="23737">MSLTRRQFITGTTALALILAAGSAVDLPLVGDALAQTANPADLAQAGPLGDVVEGRPDAPVTIIEYASMTCSHCAHFAVTTYPEMKKKYIDTGKVRYILREFPLDPLAAGAFMLARCAGNDKYYPMVEMLFQKQKDWVVQNPIPPLLSLAKQAGFTQESFESCLKDQKILEGIESVRTHGAEKLGVNSTPTFFINGKVVRGAMTMDELDKQVQPLLKS</sequence>
<dbReference type="AlphaFoldDB" id="A0A1W6ZQJ1"/>
<dbReference type="Proteomes" id="UP000194137">
    <property type="component" value="Chromosome"/>
</dbReference>
<dbReference type="InterPro" id="IPR012336">
    <property type="entry name" value="Thioredoxin-like_fold"/>
</dbReference>